<dbReference type="Gene3D" id="6.10.10.10">
    <property type="entry name" value="Flagellar export chaperone, C-terminal domain"/>
    <property type="match status" value="1"/>
</dbReference>
<organism evidence="7 8">
    <name type="scientific">Syntrophobotulus glycolicus (strain DSM 8271 / FlGlyR)</name>
    <dbReference type="NCBI Taxonomy" id="645991"/>
    <lineage>
        <taxon>Bacteria</taxon>
        <taxon>Bacillati</taxon>
        <taxon>Bacillota</taxon>
        <taxon>Clostridia</taxon>
        <taxon>Eubacteriales</taxon>
        <taxon>Desulfitobacteriaceae</taxon>
        <taxon>Syntrophobotulus</taxon>
    </lineage>
</organism>
<dbReference type="Gene3D" id="1.20.1330.10">
    <property type="entry name" value="f41 fragment of flagellin, N-terminal domain"/>
    <property type="match status" value="1"/>
</dbReference>
<evidence type="ECO:0000313" key="8">
    <source>
        <dbReference type="Proteomes" id="UP000007488"/>
    </source>
</evidence>
<feature type="domain" description="Flagellin N-terminal" evidence="5">
    <location>
        <begin position="3"/>
        <end position="139"/>
    </location>
</feature>
<dbReference type="SUPFAM" id="SSF64518">
    <property type="entry name" value="Phase 1 flagellin"/>
    <property type="match status" value="1"/>
</dbReference>
<dbReference type="EMBL" id="CP002547">
    <property type="protein sequence ID" value="ADY55420.1"/>
    <property type="molecule type" value="Genomic_DNA"/>
</dbReference>
<reference evidence="8" key="2">
    <citation type="submission" date="2011-02" db="EMBL/GenBank/DDBJ databases">
        <title>The complete genome of Syntrophobotulus glycolicus DSM 8271.</title>
        <authorList>
            <person name="Lucas S."/>
            <person name="Copeland A."/>
            <person name="Lapidus A."/>
            <person name="Bruce D."/>
            <person name="Goodwin L."/>
            <person name="Pitluck S."/>
            <person name="Kyrpides N."/>
            <person name="Mavromatis K."/>
            <person name="Pagani I."/>
            <person name="Ivanova N."/>
            <person name="Mikhailova N."/>
            <person name="Chertkov O."/>
            <person name="Held B."/>
            <person name="Detter J.C."/>
            <person name="Tapia R."/>
            <person name="Han C."/>
            <person name="Land M."/>
            <person name="Hauser L."/>
            <person name="Markowitz V."/>
            <person name="Cheng J.-F."/>
            <person name="Hugenholtz P."/>
            <person name="Woyke T."/>
            <person name="Wu D."/>
            <person name="Spring S."/>
            <person name="Schroeder M."/>
            <person name="Brambilla E."/>
            <person name="Klenk H.-P."/>
            <person name="Eisen J.A."/>
        </authorList>
    </citation>
    <scope>NUCLEOTIDE SEQUENCE [LARGE SCALE GENOMIC DNA]</scope>
    <source>
        <strain evidence="8">DSM 8271 / FlGlyR</strain>
    </source>
</reference>
<keyword evidence="7" id="KW-0966">Cell projection</keyword>
<keyword evidence="3 4" id="KW-0975">Bacterial flagellum</keyword>
<dbReference type="HOGENOM" id="CLU_011142_3_2_9"/>
<dbReference type="RefSeq" id="WP_013624290.1">
    <property type="nucleotide sequence ID" value="NC_015172.1"/>
</dbReference>
<dbReference type="KEGG" id="sgy:Sgly_1095"/>
<keyword evidence="4" id="KW-0964">Secreted</keyword>
<comment type="similarity">
    <text evidence="1 4">Belongs to the bacterial flagellin family.</text>
</comment>
<dbReference type="GO" id="GO:0005198">
    <property type="term" value="F:structural molecule activity"/>
    <property type="evidence" value="ECO:0007669"/>
    <property type="project" value="UniProtKB-UniRule"/>
</dbReference>
<evidence type="ECO:0000256" key="3">
    <source>
        <dbReference type="ARBA" id="ARBA00023143"/>
    </source>
</evidence>
<dbReference type="STRING" id="645991.Sgly_1095"/>
<dbReference type="OrthoDB" id="9796789at2"/>
<keyword evidence="7" id="KW-0969">Cilium</keyword>
<comment type="subcellular location">
    <subcellularLocation>
        <location evidence="4">Secreted</location>
    </subcellularLocation>
    <subcellularLocation>
        <location evidence="4">Bacterial flagellum</location>
    </subcellularLocation>
</comment>
<feature type="domain" description="Flagellin C-terminal" evidence="6">
    <location>
        <begin position="327"/>
        <end position="412"/>
    </location>
</feature>
<gene>
    <name evidence="7" type="ordered locus">Sgly_1095</name>
</gene>
<dbReference type="AlphaFoldDB" id="F0SU37"/>
<keyword evidence="7" id="KW-0282">Flagellum</keyword>
<dbReference type="InterPro" id="IPR046358">
    <property type="entry name" value="Flagellin_C"/>
</dbReference>
<evidence type="ECO:0000256" key="4">
    <source>
        <dbReference type="RuleBase" id="RU362073"/>
    </source>
</evidence>
<comment type="function">
    <text evidence="4">Flagellin is the subunit protein which polymerizes to form the filaments of bacterial flagella.</text>
</comment>
<dbReference type="InterPro" id="IPR001492">
    <property type="entry name" value="Flagellin"/>
</dbReference>
<evidence type="ECO:0000256" key="2">
    <source>
        <dbReference type="ARBA" id="ARBA00020110"/>
    </source>
</evidence>
<dbReference type="InterPro" id="IPR042187">
    <property type="entry name" value="Flagellin_C_sub2"/>
</dbReference>
<reference evidence="7 8" key="1">
    <citation type="journal article" date="2011" name="Stand. Genomic Sci.">
        <title>Complete genome sequence of Syntrophobotulus glycolicus type strain (FlGlyR).</title>
        <authorList>
            <person name="Han C."/>
            <person name="Mwirichia R."/>
            <person name="Chertkov O."/>
            <person name="Held B."/>
            <person name="Lapidus A."/>
            <person name="Nolan M."/>
            <person name="Lucas S."/>
            <person name="Hammon N."/>
            <person name="Deshpande S."/>
            <person name="Cheng J.F."/>
            <person name="Tapia R."/>
            <person name="Goodwin L."/>
            <person name="Pitluck S."/>
            <person name="Huntemann M."/>
            <person name="Liolios K."/>
            <person name="Ivanova N."/>
            <person name="Pagani I."/>
            <person name="Mavromatis K."/>
            <person name="Ovchinikova G."/>
            <person name="Pati A."/>
            <person name="Chen A."/>
            <person name="Palaniappan K."/>
            <person name="Land M."/>
            <person name="Hauser L."/>
            <person name="Brambilla E.M."/>
            <person name="Rohde M."/>
            <person name="Spring S."/>
            <person name="Sikorski J."/>
            <person name="Goker M."/>
            <person name="Woyke T."/>
            <person name="Bristow J."/>
            <person name="Eisen J.A."/>
            <person name="Markowitz V."/>
            <person name="Hugenholtz P."/>
            <person name="Kyrpides N.C."/>
            <person name="Klenk H.P."/>
            <person name="Detter J.C."/>
        </authorList>
    </citation>
    <scope>NUCLEOTIDE SEQUENCE [LARGE SCALE GENOMIC DNA]</scope>
    <source>
        <strain evidence="8">DSM 8271 / FlGlyR</strain>
    </source>
</reference>
<dbReference type="Proteomes" id="UP000007488">
    <property type="component" value="Chromosome"/>
</dbReference>
<dbReference type="Gene3D" id="3.30.70.2120">
    <property type="match status" value="1"/>
</dbReference>
<dbReference type="GO" id="GO:0005576">
    <property type="term" value="C:extracellular region"/>
    <property type="evidence" value="ECO:0007669"/>
    <property type="project" value="UniProtKB-SubCell"/>
</dbReference>
<keyword evidence="8" id="KW-1185">Reference proteome</keyword>
<sequence length="413" mass="42638">MKINSNIAALNTLNQLTQNEKSTNSSLAKLSSGLRINSAADDAAGLAISEKMKGQIRGLDQASSNAEDGISLVQTAEGALSETESILQRMRELAVQAASDTNTNADRVNIQDELSQLIDEVDRISQTTQFNTKNLLDGSMSGIVAADSANVLTNTQLSTTASTDVLTALTDDNGDNLGIEENDTIKVSWSVNGELQTASLTVGSSDTLATLFGLADLAADGTAVVDASTGDIALTAFGAGFAGAIGAITVEVYGADGKENAEASSILSSFSETTAAQEGKATDGRCVLQIGANSGQTMNVTISDMGADALGIANLDVSSQDGANIAISVIDQATSKVSAQRSYLGAVQNRLEHTINNLDTAAENLSAAQSQIADVDMAAEMMEYTKNSVLTQAATAMLAQANQQPQQVLTLLQ</sequence>
<evidence type="ECO:0000313" key="7">
    <source>
        <dbReference type="EMBL" id="ADY55420.1"/>
    </source>
</evidence>
<proteinExistence type="inferred from homology"/>
<accession>F0SU37</accession>
<protein>
    <recommendedName>
        <fullName evidence="2 4">Flagellin</fullName>
    </recommendedName>
</protein>
<dbReference type="InterPro" id="IPR001029">
    <property type="entry name" value="Flagellin_N"/>
</dbReference>
<dbReference type="Pfam" id="PF00700">
    <property type="entry name" value="Flagellin_C"/>
    <property type="match status" value="1"/>
</dbReference>
<name>F0SU37_SYNGF</name>
<dbReference type="Pfam" id="PF00669">
    <property type="entry name" value="Flagellin_N"/>
    <property type="match status" value="1"/>
</dbReference>
<dbReference type="GO" id="GO:0009288">
    <property type="term" value="C:bacterial-type flagellum"/>
    <property type="evidence" value="ECO:0007669"/>
    <property type="project" value="UniProtKB-SubCell"/>
</dbReference>
<dbReference type="eggNOG" id="COG1344">
    <property type="taxonomic scope" value="Bacteria"/>
</dbReference>
<dbReference type="PANTHER" id="PTHR42792:SF2">
    <property type="entry name" value="FLAGELLIN"/>
    <property type="match status" value="1"/>
</dbReference>
<dbReference type="PRINTS" id="PR00207">
    <property type="entry name" value="FLAGELLIN"/>
</dbReference>
<evidence type="ECO:0000259" key="5">
    <source>
        <dbReference type="Pfam" id="PF00669"/>
    </source>
</evidence>
<evidence type="ECO:0000259" key="6">
    <source>
        <dbReference type="Pfam" id="PF00700"/>
    </source>
</evidence>
<dbReference type="PANTHER" id="PTHR42792">
    <property type="entry name" value="FLAGELLIN"/>
    <property type="match status" value="1"/>
</dbReference>
<evidence type="ECO:0000256" key="1">
    <source>
        <dbReference type="ARBA" id="ARBA00005709"/>
    </source>
</evidence>